<dbReference type="GO" id="GO:0050269">
    <property type="term" value="F:coniferyl-aldehyde dehydrogenase [NAD(P)+] activity"/>
    <property type="evidence" value="ECO:0007669"/>
    <property type="project" value="UniProtKB-EC"/>
</dbReference>
<dbReference type="EMBL" id="WIWJ01000006">
    <property type="protein sequence ID" value="MQT46035.1"/>
    <property type="molecule type" value="Genomic_DNA"/>
</dbReference>
<feature type="active site" evidence="7 8">
    <location>
        <position position="225"/>
    </location>
</feature>
<evidence type="ECO:0000256" key="5">
    <source>
        <dbReference type="ARBA" id="ARBA00051636"/>
    </source>
</evidence>
<dbReference type="Gene3D" id="3.40.309.10">
    <property type="entry name" value="Aldehyde Dehydrogenase, Chain A, domain 2"/>
    <property type="match status" value="1"/>
</dbReference>
<dbReference type="InterPro" id="IPR016162">
    <property type="entry name" value="Ald_DH_N"/>
</dbReference>
<dbReference type="SUPFAM" id="SSF53720">
    <property type="entry name" value="ALDH-like"/>
    <property type="match status" value="1"/>
</dbReference>
<comment type="caution">
    <text evidence="12">The sequence shown here is derived from an EMBL/GenBank/DDBJ whole genome shotgun (WGS) entry which is preliminary data.</text>
</comment>
<evidence type="ECO:0000313" key="11">
    <source>
        <dbReference type="EMBL" id="MQT46035.1"/>
    </source>
</evidence>
<dbReference type="Pfam" id="PF00171">
    <property type="entry name" value="Aldedh"/>
    <property type="match status" value="1"/>
</dbReference>
<keyword evidence="2 6" id="KW-0560">Oxidoreductase</keyword>
<name>A0A6A7YIV9_9PSED</name>
<evidence type="ECO:0000256" key="7">
    <source>
        <dbReference type="PIRSR" id="PIRSR036492-1"/>
    </source>
</evidence>
<dbReference type="InterPro" id="IPR015590">
    <property type="entry name" value="Aldehyde_DH_dom"/>
</dbReference>
<dbReference type="EMBL" id="WIWI01000011">
    <property type="protein sequence ID" value="MQT88587.1"/>
    <property type="molecule type" value="Genomic_DNA"/>
</dbReference>
<evidence type="ECO:0000313" key="14">
    <source>
        <dbReference type="Proteomes" id="UP000489190"/>
    </source>
</evidence>
<evidence type="ECO:0000256" key="4">
    <source>
        <dbReference type="ARBA" id="ARBA00051482"/>
    </source>
</evidence>
<evidence type="ECO:0000256" key="9">
    <source>
        <dbReference type="RuleBase" id="RU003345"/>
    </source>
</evidence>
<dbReference type="Proteomes" id="UP000441404">
    <property type="component" value="Unassembled WGS sequence"/>
</dbReference>
<dbReference type="InterPro" id="IPR029510">
    <property type="entry name" value="Ald_DH_CS_GLU"/>
</dbReference>
<sequence length="476" mass="52854">MSTDSAHRHSSSSALDDLHNLFALQRKAYTAHPLPPIAQRQQWLKSLRVLLSREREVLIDAISQDFSHRSPDETLFAELMPSLQGIDYTLKHLKRWMKPSRRHVGVMFQPASAKVVYQPVGVVGVIVPWNYPLYLAMGPLIGALAAGNRVMLKLSEYTPATGRLLKDLMGRIFPEDMVAVVLGDAEVAVAFSSLPFDHLLFTGSTHVGKQVMRAAADNLTPVTLELGGKSPAIVSAEVPLNDAARRIAWGKTLNAGQTCIAPDYVLVPHERVDGFIEAYRQAVLDFYPTLADNPDYTAIISERQLARLEHLQTDASEKGARLIPLYAQGQGRRMPHALLLNVNDQMQVMEDEIFGPLLPVVSYSTLDEALAYINSRPRPLALYYFGYNKAEQQRVIEDTHSGGVCINDTLLHVAIDDLPFGGIGQSGMGRYHGHEGFLTFSHAKGVLSKQRWNSSLAVYPPYGRSLVRLIQKLFIR</sequence>
<evidence type="ECO:0000256" key="3">
    <source>
        <dbReference type="ARBA" id="ARBA00023027"/>
    </source>
</evidence>
<evidence type="ECO:0000259" key="10">
    <source>
        <dbReference type="Pfam" id="PF00171"/>
    </source>
</evidence>
<evidence type="ECO:0000256" key="8">
    <source>
        <dbReference type="PROSITE-ProRule" id="PRU10007"/>
    </source>
</evidence>
<dbReference type="PIRSF" id="PIRSF036492">
    <property type="entry name" value="ALDH"/>
    <property type="match status" value="1"/>
</dbReference>
<evidence type="ECO:0000313" key="12">
    <source>
        <dbReference type="EMBL" id="MQT88587.1"/>
    </source>
</evidence>
<protein>
    <recommendedName>
        <fullName evidence="6">Aldehyde dehydrogenase</fullName>
    </recommendedName>
</protein>
<comment type="catalytic activity">
    <reaction evidence="4">
        <text>(E)-coniferaldehyde + NAD(+) + H2O = (E)-ferulate + NADH + 2 H(+)</text>
        <dbReference type="Rhea" id="RHEA:23968"/>
        <dbReference type="ChEBI" id="CHEBI:15377"/>
        <dbReference type="ChEBI" id="CHEBI:15378"/>
        <dbReference type="ChEBI" id="CHEBI:16547"/>
        <dbReference type="ChEBI" id="CHEBI:29749"/>
        <dbReference type="ChEBI" id="CHEBI:57540"/>
        <dbReference type="ChEBI" id="CHEBI:57945"/>
        <dbReference type="EC" id="1.2.1.68"/>
    </reaction>
</comment>
<dbReference type="AlphaFoldDB" id="A0A6A7YIV9"/>
<dbReference type="RefSeq" id="WP_153327137.1">
    <property type="nucleotide sequence ID" value="NZ_WIWI01000011.1"/>
</dbReference>
<feature type="active site" evidence="7">
    <location>
        <position position="259"/>
    </location>
</feature>
<dbReference type="InterPro" id="IPR012394">
    <property type="entry name" value="Aldehyde_DH_NAD(P)"/>
</dbReference>
<dbReference type="FunFam" id="3.40.605.10:FF:000004">
    <property type="entry name" value="Aldehyde dehydrogenase"/>
    <property type="match status" value="1"/>
</dbReference>
<comment type="catalytic activity">
    <reaction evidence="5">
        <text>(E)-coniferaldehyde + NADP(+) + H2O = (E)-ferulate + NADPH + 2 H(+)</text>
        <dbReference type="Rhea" id="RHEA:23964"/>
        <dbReference type="ChEBI" id="CHEBI:15377"/>
        <dbReference type="ChEBI" id="CHEBI:15378"/>
        <dbReference type="ChEBI" id="CHEBI:16547"/>
        <dbReference type="ChEBI" id="CHEBI:29749"/>
        <dbReference type="ChEBI" id="CHEBI:57783"/>
        <dbReference type="ChEBI" id="CHEBI:58349"/>
        <dbReference type="EC" id="1.2.1.68"/>
    </reaction>
</comment>
<evidence type="ECO:0000256" key="2">
    <source>
        <dbReference type="ARBA" id="ARBA00023002"/>
    </source>
</evidence>
<evidence type="ECO:0000256" key="1">
    <source>
        <dbReference type="ARBA" id="ARBA00009986"/>
    </source>
</evidence>
<dbReference type="PROSITE" id="PS00687">
    <property type="entry name" value="ALDEHYDE_DEHYDR_GLU"/>
    <property type="match status" value="1"/>
</dbReference>
<dbReference type="InterPro" id="IPR016161">
    <property type="entry name" value="Ald_DH/histidinol_DH"/>
</dbReference>
<evidence type="ECO:0000256" key="6">
    <source>
        <dbReference type="PIRNR" id="PIRNR036492"/>
    </source>
</evidence>
<evidence type="ECO:0000313" key="13">
    <source>
        <dbReference type="Proteomes" id="UP000441404"/>
    </source>
</evidence>
<accession>A0A6A7YIV9</accession>
<dbReference type="Gene3D" id="3.40.605.10">
    <property type="entry name" value="Aldehyde Dehydrogenase, Chain A, domain 1"/>
    <property type="match status" value="1"/>
</dbReference>
<organism evidence="12 14">
    <name type="scientific">Pseudomonas helleri</name>
    <dbReference type="NCBI Taxonomy" id="1608996"/>
    <lineage>
        <taxon>Bacteria</taxon>
        <taxon>Pseudomonadati</taxon>
        <taxon>Pseudomonadota</taxon>
        <taxon>Gammaproteobacteria</taxon>
        <taxon>Pseudomonadales</taxon>
        <taxon>Pseudomonadaceae</taxon>
        <taxon>Pseudomonas</taxon>
    </lineage>
</organism>
<reference evidence="13 14" key="1">
    <citation type="submission" date="2019-10" db="EMBL/GenBank/DDBJ databases">
        <title>Evaluation of single-gene subtyping targets for Pseudomonas.</title>
        <authorList>
            <person name="Reichler S.J."/>
            <person name="Orsi R.H."/>
            <person name="Wiedmann M."/>
            <person name="Martin N.H."/>
            <person name="Murphy S.I."/>
        </authorList>
    </citation>
    <scope>NUCLEOTIDE SEQUENCE [LARGE SCALE GENOMIC DNA]</scope>
    <source>
        <strain evidence="12 14">FSL R10-3254</strain>
        <strain evidence="11 13">FSL R10-3257</strain>
    </source>
</reference>
<proteinExistence type="inferred from homology"/>
<dbReference type="Proteomes" id="UP000489190">
    <property type="component" value="Unassembled WGS sequence"/>
</dbReference>
<dbReference type="FunFam" id="3.40.309.10:FF:000003">
    <property type="entry name" value="Aldehyde dehydrogenase"/>
    <property type="match status" value="1"/>
</dbReference>
<dbReference type="PANTHER" id="PTHR43570:SF20">
    <property type="entry name" value="ALDEHYDE DEHYDROGENASE ALDX-RELATED"/>
    <property type="match status" value="1"/>
</dbReference>
<feature type="domain" description="Aldehyde dehydrogenase" evidence="10">
    <location>
        <begin position="17"/>
        <end position="444"/>
    </location>
</feature>
<dbReference type="InterPro" id="IPR016163">
    <property type="entry name" value="Ald_DH_C"/>
</dbReference>
<keyword evidence="3" id="KW-0520">NAD</keyword>
<comment type="similarity">
    <text evidence="1 6 9">Belongs to the aldehyde dehydrogenase family.</text>
</comment>
<dbReference type="GO" id="GO:0005737">
    <property type="term" value="C:cytoplasm"/>
    <property type="evidence" value="ECO:0007669"/>
    <property type="project" value="TreeGrafter"/>
</dbReference>
<dbReference type="GO" id="GO:0004029">
    <property type="term" value="F:aldehyde dehydrogenase (NAD+) activity"/>
    <property type="evidence" value="ECO:0007669"/>
    <property type="project" value="TreeGrafter"/>
</dbReference>
<dbReference type="GO" id="GO:0006081">
    <property type="term" value="P:aldehyde metabolic process"/>
    <property type="evidence" value="ECO:0007669"/>
    <property type="project" value="InterPro"/>
</dbReference>
<dbReference type="CDD" id="cd07133">
    <property type="entry name" value="ALDH_CALDH_CalB"/>
    <property type="match status" value="1"/>
</dbReference>
<dbReference type="PANTHER" id="PTHR43570">
    <property type="entry name" value="ALDEHYDE DEHYDROGENASE"/>
    <property type="match status" value="1"/>
</dbReference>
<gene>
    <name evidence="12" type="ORF">GHO39_05435</name>
    <name evidence="11" type="ORF">GHO40_04685</name>
</gene>